<evidence type="ECO:0000313" key="2">
    <source>
        <dbReference type="Proteomes" id="UP000321456"/>
    </source>
</evidence>
<protein>
    <recommendedName>
        <fullName evidence="3">Bacteriophage abortive infection AbiH</fullName>
    </recommendedName>
</protein>
<organism evidence="1 2">
    <name type="scientific">Flagellimonas hymeniacidonis</name>
    <dbReference type="NCBI Taxonomy" id="2603628"/>
    <lineage>
        <taxon>Bacteria</taxon>
        <taxon>Pseudomonadati</taxon>
        <taxon>Bacteroidota</taxon>
        <taxon>Flavobacteriia</taxon>
        <taxon>Flavobacteriales</taxon>
        <taxon>Flavobacteriaceae</taxon>
        <taxon>Flagellimonas</taxon>
    </lineage>
</organism>
<comment type="caution">
    <text evidence="1">The sequence shown here is derived from an EMBL/GenBank/DDBJ whole genome shotgun (WGS) entry which is preliminary data.</text>
</comment>
<reference evidence="1 2" key="1">
    <citation type="submission" date="2019-08" db="EMBL/GenBank/DDBJ databases">
        <title>Professor.</title>
        <authorList>
            <person name="Park J.S."/>
        </authorList>
    </citation>
    <scope>NUCLEOTIDE SEQUENCE [LARGE SCALE GENOMIC DNA]</scope>
    <source>
        <strain evidence="1 2">176CP5-101</strain>
    </source>
</reference>
<dbReference type="RefSeq" id="WP_147741872.1">
    <property type="nucleotide sequence ID" value="NZ_VRUR01000001.1"/>
</dbReference>
<dbReference type="EMBL" id="VRUR01000001">
    <property type="protein sequence ID" value="TXN37699.1"/>
    <property type="molecule type" value="Genomic_DNA"/>
</dbReference>
<sequence length="364" mass="42800">MTSKNLIIIIGNGFDLAHGLKTSFSDFADYLIENLIVPELDKVVVRRQSINSLFQPEFTKELSRKSMTSYETNHLEIIWSTLMDYRPNELIQYLKKEPQVIAEFINNKFLGKLYANRYINWFDIENAYFQELVITKNRILGGGSTKKNIEGLEVLNREFTEVKDLLSKYLKTIEITKSQEIQDFFDSYLRRAANAYIINFNFTNTIEDYFKRDDYPLNIETNYIHGSLMENNIVFGYGNDKDSDYEDIKNLEIDEFLMYFKTFEYQRNSNYNQIHDHAIKLFTKFEILVLGHSLGTTDKTLLAELFNSTGCNKVHIFKRRDLENNPNNAFKGFIKLTYSASRIFANEETLRKKLSNYEQSAFFP</sequence>
<evidence type="ECO:0000313" key="1">
    <source>
        <dbReference type="EMBL" id="TXN37699.1"/>
    </source>
</evidence>
<evidence type="ECO:0008006" key="3">
    <source>
        <dbReference type="Google" id="ProtNLM"/>
    </source>
</evidence>
<proteinExistence type="predicted"/>
<dbReference type="InterPro" id="IPR025935">
    <property type="entry name" value="AbiH"/>
</dbReference>
<accession>A0A5C8V950</accession>
<name>A0A5C8V950_9FLAO</name>
<dbReference type="Pfam" id="PF14253">
    <property type="entry name" value="AbiH"/>
    <property type="match status" value="1"/>
</dbReference>
<dbReference type="Proteomes" id="UP000321456">
    <property type="component" value="Unassembled WGS sequence"/>
</dbReference>
<keyword evidence="2" id="KW-1185">Reference proteome</keyword>
<gene>
    <name evidence="1" type="ORF">FVB32_05270</name>
</gene>
<dbReference type="AlphaFoldDB" id="A0A5C8V950"/>